<sequence>MAEVVTEGLALSNPLFGVYAFYCSILVLKMMFLSIFTGMTRMKTKAYANPEDAARFKLKVKQDDNVERVRRAHLNDLENIPIFFIVSLIYILTNPSYFLTTWLFRAFTLARIAHTFVYAVVVIPQPARGLSWATGFFITGYMAIQNVIYFLA</sequence>
<comment type="function">
    <text evidence="1">Conjugation of reduced glutathione to a wide number of exogenous and endogenous hydrophobic electrophiles.</text>
</comment>
<dbReference type="PANTHER" id="PTHR10689:SF6">
    <property type="entry name" value="MICROSOMAL GLUTATHIONE S-TRANSFERASE 1"/>
    <property type="match status" value="1"/>
</dbReference>
<proteinExistence type="inferred from homology"/>
<evidence type="ECO:0000256" key="8">
    <source>
        <dbReference type="ARBA" id="ARBA00022787"/>
    </source>
</evidence>
<keyword evidence="7 17" id="KW-0812">Transmembrane</keyword>
<dbReference type="GO" id="GO:0004364">
    <property type="term" value="F:glutathione transferase activity"/>
    <property type="evidence" value="ECO:0007669"/>
    <property type="project" value="UniProtKB-EC"/>
</dbReference>
<keyword evidence="11" id="KW-0007">Acetylation</keyword>
<dbReference type="FunFam" id="1.20.120.550:FF:000002">
    <property type="entry name" value="Microsomal glutathione S-transferase 1"/>
    <property type="match status" value="1"/>
</dbReference>
<keyword evidence="10 17" id="KW-1133">Transmembrane helix</keyword>
<evidence type="ECO:0000256" key="7">
    <source>
        <dbReference type="ARBA" id="ARBA00022692"/>
    </source>
</evidence>
<evidence type="ECO:0000256" key="16">
    <source>
        <dbReference type="ARBA" id="ARBA00049385"/>
    </source>
</evidence>
<dbReference type="InterPro" id="IPR023352">
    <property type="entry name" value="MAPEG-like_dom_sf"/>
</dbReference>
<feature type="transmembrane region" description="Helical" evidence="17">
    <location>
        <begin position="130"/>
        <end position="151"/>
    </location>
</feature>
<dbReference type="GO" id="GO:0005741">
    <property type="term" value="C:mitochondrial outer membrane"/>
    <property type="evidence" value="ECO:0007669"/>
    <property type="project" value="UniProtKB-SubCell"/>
</dbReference>
<evidence type="ECO:0000256" key="6">
    <source>
        <dbReference type="ARBA" id="ARBA00022679"/>
    </source>
</evidence>
<name>V5I913_ANOGL</name>
<dbReference type="GO" id="GO:0005789">
    <property type="term" value="C:endoplasmic reticulum membrane"/>
    <property type="evidence" value="ECO:0007669"/>
    <property type="project" value="UniProtKB-SubCell"/>
</dbReference>
<evidence type="ECO:0000256" key="2">
    <source>
        <dbReference type="ARBA" id="ARBA00004294"/>
    </source>
</evidence>
<keyword evidence="12" id="KW-0496">Mitochondrion</keyword>
<dbReference type="PANTHER" id="PTHR10689">
    <property type="entry name" value="MICROSOMAL GLUTATHIONE S-TRANSFERASE 1"/>
    <property type="match status" value="1"/>
</dbReference>
<accession>V5I913</accession>
<organism evidence="18">
    <name type="scientific">Anoplophora glabripennis</name>
    <name type="common">Asian longhorn beetle</name>
    <name type="synonym">Anoplophora nobilis</name>
    <dbReference type="NCBI Taxonomy" id="217634"/>
    <lineage>
        <taxon>Eukaryota</taxon>
        <taxon>Metazoa</taxon>
        <taxon>Ecdysozoa</taxon>
        <taxon>Arthropoda</taxon>
        <taxon>Hexapoda</taxon>
        <taxon>Insecta</taxon>
        <taxon>Pterygota</taxon>
        <taxon>Neoptera</taxon>
        <taxon>Endopterygota</taxon>
        <taxon>Coleoptera</taxon>
        <taxon>Polyphaga</taxon>
        <taxon>Cucujiformia</taxon>
        <taxon>Chrysomeloidea</taxon>
        <taxon>Cerambycidae</taxon>
        <taxon>Lamiinae</taxon>
        <taxon>Lamiini</taxon>
        <taxon>Anoplophora</taxon>
    </lineage>
</organism>
<evidence type="ECO:0000256" key="3">
    <source>
        <dbReference type="ARBA" id="ARBA00004477"/>
    </source>
</evidence>
<evidence type="ECO:0000256" key="15">
    <source>
        <dbReference type="ARBA" id="ARBA00039397"/>
    </source>
</evidence>
<keyword evidence="8" id="KW-1000">Mitochondrion outer membrane</keyword>
<dbReference type="InterPro" id="IPR040162">
    <property type="entry name" value="MGST1-like"/>
</dbReference>
<comment type="catalytic activity">
    <reaction evidence="16">
        <text>RX + glutathione = an S-substituted glutathione + a halide anion + H(+)</text>
        <dbReference type="Rhea" id="RHEA:16437"/>
        <dbReference type="ChEBI" id="CHEBI:15378"/>
        <dbReference type="ChEBI" id="CHEBI:16042"/>
        <dbReference type="ChEBI" id="CHEBI:17792"/>
        <dbReference type="ChEBI" id="CHEBI:57925"/>
        <dbReference type="ChEBI" id="CHEBI:90779"/>
        <dbReference type="EC" id="2.5.1.18"/>
    </reaction>
    <physiologicalReaction direction="left-to-right" evidence="16">
        <dbReference type="Rhea" id="RHEA:16438"/>
    </physiologicalReaction>
</comment>
<dbReference type="Pfam" id="PF01124">
    <property type="entry name" value="MAPEG"/>
    <property type="match status" value="1"/>
</dbReference>
<evidence type="ECO:0000256" key="4">
    <source>
        <dbReference type="ARBA" id="ARBA00010459"/>
    </source>
</evidence>
<evidence type="ECO:0000256" key="10">
    <source>
        <dbReference type="ARBA" id="ARBA00022989"/>
    </source>
</evidence>
<comment type="similarity">
    <text evidence="4">Belongs to the MAPEG family.</text>
</comment>
<protein>
    <recommendedName>
        <fullName evidence="15">Microsomal glutathione S-transferase 1</fullName>
        <ecNumber evidence="5">2.5.1.18</ecNumber>
    </recommendedName>
</protein>
<keyword evidence="9" id="KW-0256">Endoplasmic reticulum</keyword>
<evidence type="ECO:0000313" key="18">
    <source>
        <dbReference type="EMBL" id="JAB64731.1"/>
    </source>
</evidence>
<feature type="transmembrane region" description="Helical" evidence="17">
    <location>
        <begin position="104"/>
        <end position="123"/>
    </location>
</feature>
<comment type="subcellular location">
    <subcellularLocation>
        <location evidence="3">Endoplasmic reticulum membrane</location>
        <topology evidence="3">Multi-pass membrane protein</topology>
    </subcellularLocation>
    <subcellularLocation>
        <location evidence="2">Mitochondrion outer membrane</location>
    </subcellularLocation>
</comment>
<evidence type="ECO:0000256" key="17">
    <source>
        <dbReference type="SAM" id="Phobius"/>
    </source>
</evidence>
<reference evidence="18" key="1">
    <citation type="submission" date="2013-07" db="EMBL/GenBank/DDBJ databases">
        <title>Midgut Transcriptome Profiling of Anoplphora glabripennis, a Lignocellulose Degrading, Wood-Boring Cerambycid.</title>
        <authorList>
            <person name="Scully E.D."/>
            <person name="Hoover K."/>
            <person name="Carlson J.E."/>
            <person name="Tien M."/>
            <person name="Geib S.M."/>
        </authorList>
    </citation>
    <scope>NUCLEOTIDE SEQUENCE</scope>
</reference>
<evidence type="ECO:0000256" key="12">
    <source>
        <dbReference type="ARBA" id="ARBA00023128"/>
    </source>
</evidence>
<comment type="subunit">
    <text evidence="14">Homotrimer; The trimer binds only one molecule of glutathione.</text>
</comment>
<dbReference type="EMBL" id="GALX01003735">
    <property type="protein sequence ID" value="JAB64731.1"/>
    <property type="molecule type" value="Transcribed_RNA"/>
</dbReference>
<evidence type="ECO:0000256" key="13">
    <source>
        <dbReference type="ARBA" id="ARBA00023136"/>
    </source>
</evidence>
<evidence type="ECO:0000256" key="1">
    <source>
        <dbReference type="ARBA" id="ARBA00003701"/>
    </source>
</evidence>
<feature type="transmembrane region" description="Helical" evidence="17">
    <location>
        <begin position="16"/>
        <end position="36"/>
    </location>
</feature>
<evidence type="ECO:0000256" key="9">
    <source>
        <dbReference type="ARBA" id="ARBA00022824"/>
    </source>
</evidence>
<dbReference type="Gene3D" id="1.20.120.550">
    <property type="entry name" value="Membrane associated eicosanoid/glutathione metabolism-like domain"/>
    <property type="match status" value="1"/>
</dbReference>
<keyword evidence="13 17" id="KW-0472">Membrane</keyword>
<dbReference type="EC" id="2.5.1.18" evidence="5"/>
<feature type="transmembrane region" description="Helical" evidence="17">
    <location>
        <begin position="80"/>
        <end position="98"/>
    </location>
</feature>
<dbReference type="SUPFAM" id="SSF161084">
    <property type="entry name" value="MAPEG domain-like"/>
    <property type="match status" value="1"/>
</dbReference>
<gene>
    <name evidence="18" type="primary">MGST1</name>
</gene>
<evidence type="ECO:0000256" key="14">
    <source>
        <dbReference type="ARBA" id="ARBA00038540"/>
    </source>
</evidence>
<dbReference type="AlphaFoldDB" id="V5I913"/>
<evidence type="ECO:0000256" key="5">
    <source>
        <dbReference type="ARBA" id="ARBA00012452"/>
    </source>
</evidence>
<keyword evidence="6 18" id="KW-0808">Transferase</keyword>
<evidence type="ECO:0000256" key="11">
    <source>
        <dbReference type="ARBA" id="ARBA00022990"/>
    </source>
</evidence>
<dbReference type="InterPro" id="IPR001129">
    <property type="entry name" value="Membr-assoc_MAPEG"/>
</dbReference>